<protein>
    <submittedName>
        <fullName evidence="1">Uncharacterized protein</fullName>
    </submittedName>
</protein>
<proteinExistence type="predicted"/>
<gene>
    <name evidence="1" type="ORF">S01H1_02544</name>
</gene>
<accession>X0UBJ4</accession>
<organism evidence="1">
    <name type="scientific">marine sediment metagenome</name>
    <dbReference type="NCBI Taxonomy" id="412755"/>
    <lineage>
        <taxon>unclassified sequences</taxon>
        <taxon>metagenomes</taxon>
        <taxon>ecological metagenomes</taxon>
    </lineage>
</organism>
<dbReference type="EMBL" id="BARS01001244">
    <property type="protein sequence ID" value="GAF85850.1"/>
    <property type="molecule type" value="Genomic_DNA"/>
</dbReference>
<sequence>MMGKQPVEKTIDGETYLFFLLRPRISVPLLARISKMVGPTLGAAFPEKS</sequence>
<name>X0UBJ4_9ZZZZ</name>
<reference evidence="1" key="1">
    <citation type="journal article" date="2014" name="Front. Microbiol.">
        <title>High frequency of phylogenetically diverse reductive dehalogenase-homologous genes in deep subseafloor sedimentary metagenomes.</title>
        <authorList>
            <person name="Kawai M."/>
            <person name="Futagami T."/>
            <person name="Toyoda A."/>
            <person name="Takaki Y."/>
            <person name="Nishi S."/>
            <person name="Hori S."/>
            <person name="Arai W."/>
            <person name="Tsubouchi T."/>
            <person name="Morono Y."/>
            <person name="Uchiyama I."/>
            <person name="Ito T."/>
            <person name="Fujiyama A."/>
            <person name="Inagaki F."/>
            <person name="Takami H."/>
        </authorList>
    </citation>
    <scope>NUCLEOTIDE SEQUENCE</scope>
    <source>
        <strain evidence="1">Expedition CK06-06</strain>
    </source>
</reference>
<dbReference type="AlphaFoldDB" id="X0UBJ4"/>
<comment type="caution">
    <text evidence="1">The sequence shown here is derived from an EMBL/GenBank/DDBJ whole genome shotgun (WGS) entry which is preliminary data.</text>
</comment>
<feature type="non-terminal residue" evidence="1">
    <location>
        <position position="49"/>
    </location>
</feature>
<evidence type="ECO:0000313" key="1">
    <source>
        <dbReference type="EMBL" id="GAF85850.1"/>
    </source>
</evidence>